<evidence type="ECO:0000256" key="11">
    <source>
        <dbReference type="RuleBase" id="RU000489"/>
    </source>
</evidence>
<protein>
    <recommendedName>
        <fullName evidence="4">chitinase</fullName>
        <ecNumber evidence="4">3.2.1.14</ecNumber>
    </recommendedName>
</protein>
<dbReference type="Proteomes" id="UP000517252">
    <property type="component" value="Unassembled WGS sequence"/>
</dbReference>
<evidence type="ECO:0000256" key="7">
    <source>
        <dbReference type="ARBA" id="ARBA00023024"/>
    </source>
</evidence>
<sequence>MPIGSIPASLLPHLNVAFAYITSGFDLTTLPGISPTLYQNVGNVKSKNPNIKIIISVGGWTFTNPGASQEIFSDMESSETNRATFISNIIAWQGEYGYDGIDFDWEYPGATDRGGHADDGANYVQFLKDLRAAMTASGKDYIITLPRQAPTVLGLGFYGRKYTLADPTCWQPGCAFKFAGSPGPCTATAGILSYREIMQVIADTGATPYTDTTAGVEYMVYEGNQWLSATIFAAKIKYANELGISGLMIWAIDLDDGNLDTLTAVVGTSYQNVTAANFSLVPLDYLFPSGYVPSNSTTINYGLINIGSAAEAGETNPSNTGFGFMLIAGDSHAVSSLAKRDGEREPFVFIDCPKRSSAETEETRHTARVVCMNDDLQACFQLAERGVEGTLVQMPEDCFADSIARAISLEVAKDQYVPREMTTDRSPTSPVYDFTFDMNMKLARRDTNNTMVRIDFSNVIGYWDNLIDYPGIQSSDASNMMRRYFAPTFDNWQDQTA</sequence>
<dbReference type="GO" id="GO:0008843">
    <property type="term" value="F:endochitinase activity"/>
    <property type="evidence" value="ECO:0007669"/>
    <property type="project" value="UniProtKB-EC"/>
</dbReference>
<dbReference type="EC" id="3.2.1.14" evidence="4"/>
<dbReference type="EMBL" id="BLZH01000009">
    <property type="protein sequence ID" value="GFP57665.1"/>
    <property type="molecule type" value="Genomic_DNA"/>
</dbReference>
<evidence type="ECO:0000256" key="10">
    <source>
        <dbReference type="ARBA" id="ARBA00023326"/>
    </source>
</evidence>
<comment type="similarity">
    <text evidence="3">Belongs to the glycosyl hydrolase 18 family. Chitinase class V subfamily.</text>
</comment>
<dbReference type="Gene3D" id="3.20.20.80">
    <property type="entry name" value="Glycosidases"/>
    <property type="match status" value="1"/>
</dbReference>
<dbReference type="Pfam" id="PF00704">
    <property type="entry name" value="Glyco_hydro_18"/>
    <property type="match status" value="2"/>
</dbReference>
<dbReference type="GO" id="GO:0008061">
    <property type="term" value="F:chitin binding"/>
    <property type="evidence" value="ECO:0007669"/>
    <property type="project" value="InterPro"/>
</dbReference>
<dbReference type="PANTHER" id="PTHR11177:SF397">
    <property type="entry name" value="CHITINASE"/>
    <property type="match status" value="1"/>
</dbReference>
<evidence type="ECO:0000256" key="8">
    <source>
        <dbReference type="ARBA" id="ARBA00023277"/>
    </source>
</evidence>
<dbReference type="InterPro" id="IPR050314">
    <property type="entry name" value="Glycosyl_Hydrlase_18"/>
</dbReference>
<evidence type="ECO:0000256" key="3">
    <source>
        <dbReference type="ARBA" id="ARBA00008682"/>
    </source>
</evidence>
<dbReference type="Gene3D" id="3.10.50.10">
    <property type="match status" value="1"/>
</dbReference>
<dbReference type="InterPro" id="IPR001579">
    <property type="entry name" value="Glyco_hydro_18_chit_AS"/>
</dbReference>
<proteinExistence type="inferred from homology"/>
<dbReference type="SUPFAM" id="SSF54556">
    <property type="entry name" value="Chitinase insertion domain"/>
    <property type="match status" value="1"/>
</dbReference>
<name>A0A6V8R033_TRIAP</name>
<keyword evidence="6 11" id="KW-0378">Hydrolase</keyword>
<keyword evidence="5" id="KW-0964">Secreted</keyword>
<reference evidence="13 14" key="1">
    <citation type="submission" date="2020-07" db="EMBL/GenBank/DDBJ databases">
        <title>Trichoderma asperellum IC-1 whole genome shotgun sequence.</title>
        <authorList>
            <person name="Kanamasa S."/>
            <person name="Takahashi H."/>
        </authorList>
    </citation>
    <scope>NUCLEOTIDE SEQUENCE [LARGE SCALE GENOMIC DNA]</scope>
    <source>
        <strain evidence="13 14">IC-1</strain>
    </source>
</reference>
<accession>A0A6V8R033</accession>
<evidence type="ECO:0000313" key="13">
    <source>
        <dbReference type="EMBL" id="GFP57665.1"/>
    </source>
</evidence>
<dbReference type="GO" id="GO:0000272">
    <property type="term" value="P:polysaccharide catabolic process"/>
    <property type="evidence" value="ECO:0007669"/>
    <property type="project" value="UniProtKB-KW"/>
</dbReference>
<dbReference type="PROSITE" id="PS01095">
    <property type="entry name" value="GH18_1"/>
    <property type="match status" value="1"/>
</dbReference>
<keyword evidence="10" id="KW-0624">Polysaccharide degradation</keyword>
<dbReference type="InterPro" id="IPR001223">
    <property type="entry name" value="Glyco_hydro18_cat"/>
</dbReference>
<gene>
    <name evidence="13" type="ORF">TASIC1_0009000200</name>
</gene>
<keyword evidence="9 11" id="KW-0326">Glycosidase</keyword>
<evidence type="ECO:0000313" key="14">
    <source>
        <dbReference type="Proteomes" id="UP000517252"/>
    </source>
</evidence>
<dbReference type="PANTHER" id="PTHR11177">
    <property type="entry name" value="CHITINASE"/>
    <property type="match status" value="1"/>
</dbReference>
<dbReference type="OrthoDB" id="73875at2759"/>
<dbReference type="SMART" id="SM00636">
    <property type="entry name" value="Glyco_18"/>
    <property type="match status" value="1"/>
</dbReference>
<comment type="catalytic activity">
    <reaction evidence="1">
        <text>Random endo-hydrolysis of N-acetyl-beta-D-glucosaminide (1-&gt;4)-beta-linkages in chitin and chitodextrins.</text>
        <dbReference type="EC" id="3.2.1.14"/>
    </reaction>
</comment>
<dbReference type="InterPro" id="IPR029070">
    <property type="entry name" value="Chitinase_insertion_sf"/>
</dbReference>
<keyword evidence="8" id="KW-0119">Carbohydrate metabolism</keyword>
<feature type="domain" description="GH18" evidence="12">
    <location>
        <begin position="1"/>
        <end position="269"/>
    </location>
</feature>
<dbReference type="SUPFAM" id="SSF51445">
    <property type="entry name" value="(Trans)glycosidases"/>
    <property type="match status" value="1"/>
</dbReference>
<dbReference type="PROSITE" id="PS51910">
    <property type="entry name" value="GH18_2"/>
    <property type="match status" value="1"/>
</dbReference>
<comment type="caution">
    <text evidence="13">The sequence shown here is derived from an EMBL/GenBank/DDBJ whole genome shotgun (WGS) entry which is preliminary data.</text>
</comment>
<evidence type="ECO:0000259" key="12">
    <source>
        <dbReference type="PROSITE" id="PS51910"/>
    </source>
</evidence>
<evidence type="ECO:0000256" key="2">
    <source>
        <dbReference type="ARBA" id="ARBA00004613"/>
    </source>
</evidence>
<organism evidence="13 14">
    <name type="scientific">Trichoderma asperellum</name>
    <name type="common">Filamentous fungus</name>
    <dbReference type="NCBI Taxonomy" id="101201"/>
    <lineage>
        <taxon>Eukaryota</taxon>
        <taxon>Fungi</taxon>
        <taxon>Dikarya</taxon>
        <taxon>Ascomycota</taxon>
        <taxon>Pezizomycotina</taxon>
        <taxon>Sordariomycetes</taxon>
        <taxon>Hypocreomycetidae</taxon>
        <taxon>Hypocreales</taxon>
        <taxon>Hypocreaceae</taxon>
        <taxon>Trichoderma</taxon>
    </lineage>
</organism>
<evidence type="ECO:0000256" key="6">
    <source>
        <dbReference type="ARBA" id="ARBA00022801"/>
    </source>
</evidence>
<comment type="subcellular location">
    <subcellularLocation>
        <location evidence="2">Secreted</location>
    </subcellularLocation>
</comment>
<evidence type="ECO:0000256" key="4">
    <source>
        <dbReference type="ARBA" id="ARBA00012729"/>
    </source>
</evidence>
<dbReference type="AlphaFoldDB" id="A0A6V8R033"/>
<evidence type="ECO:0000256" key="9">
    <source>
        <dbReference type="ARBA" id="ARBA00023295"/>
    </source>
</evidence>
<dbReference type="InterPro" id="IPR011583">
    <property type="entry name" value="Chitinase_II/V-like_cat"/>
</dbReference>
<keyword evidence="7" id="KW-0146">Chitin degradation</keyword>
<dbReference type="GO" id="GO:0005576">
    <property type="term" value="C:extracellular region"/>
    <property type="evidence" value="ECO:0007669"/>
    <property type="project" value="UniProtKB-SubCell"/>
</dbReference>
<dbReference type="InterPro" id="IPR017853">
    <property type="entry name" value="GH"/>
</dbReference>
<evidence type="ECO:0000256" key="5">
    <source>
        <dbReference type="ARBA" id="ARBA00022525"/>
    </source>
</evidence>
<evidence type="ECO:0000256" key="1">
    <source>
        <dbReference type="ARBA" id="ARBA00000822"/>
    </source>
</evidence>
<dbReference type="GO" id="GO:0006032">
    <property type="term" value="P:chitin catabolic process"/>
    <property type="evidence" value="ECO:0007669"/>
    <property type="project" value="UniProtKB-KW"/>
</dbReference>